<dbReference type="PANTHER" id="PTHR34407:SF1">
    <property type="entry name" value="SGNH HYDROLASE-TYPE ESTERASE DOMAIN-CONTAINING PROTEIN"/>
    <property type="match status" value="1"/>
</dbReference>
<evidence type="ECO:0000256" key="2">
    <source>
        <dbReference type="SAM" id="Phobius"/>
    </source>
</evidence>
<feature type="compositionally biased region" description="Basic and acidic residues" evidence="1">
    <location>
        <begin position="404"/>
        <end position="420"/>
    </location>
</feature>
<feature type="compositionally biased region" description="Basic and acidic residues" evidence="1">
    <location>
        <begin position="344"/>
        <end position="354"/>
    </location>
</feature>
<dbReference type="PANTHER" id="PTHR34407">
    <property type="entry name" value="EXPRESSED PROTEIN"/>
    <property type="match status" value="1"/>
</dbReference>
<dbReference type="AlphaFoldDB" id="A0A7S3GB78"/>
<feature type="compositionally biased region" description="Basic and acidic residues" evidence="1">
    <location>
        <begin position="314"/>
        <end position="329"/>
    </location>
</feature>
<keyword evidence="2" id="KW-0472">Membrane</keyword>
<feature type="region of interest" description="Disordered" evidence="1">
    <location>
        <begin position="314"/>
        <end position="354"/>
    </location>
</feature>
<evidence type="ECO:0000313" key="3">
    <source>
        <dbReference type="EMBL" id="CAE0261843.1"/>
    </source>
</evidence>
<reference evidence="3" key="1">
    <citation type="submission" date="2021-01" db="EMBL/GenBank/DDBJ databases">
        <authorList>
            <person name="Corre E."/>
            <person name="Pelletier E."/>
            <person name="Niang G."/>
            <person name="Scheremetjew M."/>
            <person name="Finn R."/>
            <person name="Kale V."/>
            <person name="Holt S."/>
            <person name="Cochrane G."/>
            <person name="Meng A."/>
            <person name="Brown T."/>
            <person name="Cohen L."/>
        </authorList>
    </citation>
    <scope>NUCLEOTIDE SEQUENCE</scope>
    <source>
        <strain evidence="3">NIES-2562</strain>
    </source>
</reference>
<evidence type="ECO:0000256" key="1">
    <source>
        <dbReference type="SAM" id="MobiDB-lite"/>
    </source>
</evidence>
<feature type="transmembrane region" description="Helical" evidence="2">
    <location>
        <begin position="28"/>
        <end position="46"/>
    </location>
</feature>
<accession>A0A7S3GB78</accession>
<feature type="region of interest" description="Disordered" evidence="1">
    <location>
        <begin position="192"/>
        <end position="211"/>
    </location>
</feature>
<protein>
    <submittedName>
        <fullName evidence="3">Uncharacterized protein</fullName>
    </submittedName>
</protein>
<keyword evidence="2" id="KW-1133">Transmembrane helix</keyword>
<feature type="region of interest" description="Disordered" evidence="1">
    <location>
        <begin position="404"/>
        <end position="430"/>
    </location>
</feature>
<organism evidence="3">
    <name type="scientific">Palpitomonas bilix</name>
    <dbReference type="NCBI Taxonomy" id="652834"/>
    <lineage>
        <taxon>Eukaryota</taxon>
        <taxon>Eukaryota incertae sedis</taxon>
    </lineage>
</organism>
<sequence>MFSQGDKIRGAKTCRCLASRNGRRKSPLYCCLTICTLIAVMIIGVWQDLNGAARFGIGVISALNNLVQRDDPLFTRIMTDPHIISSALQVDGDRLDRLSIAINSAKAEKRPLRIGITGGSFSAGAGVGPFLSRSYPAVLEEISNQKRDGQEEVFPFGVEVVNIAQGAAGILLPFHCLDDLLLLISGGDTRKIEDKDRGGEQRGEDTVRGDALPPPDVWVVEFVENLDANRDDLAVYVTSLMHDQKRGNGGDAAVIIVNVVAGNCFEFDRNGEGGEDRLICKETTSEALLEEVASHLHLPFFSFAGAAEIVTHSRREGRGEATHASERQYDPALSPSLPPLVTSKTKEDENERPGRHYTVADFHRLVYVDGDKYHFNRYGHLMTATAVMRVLELASTHSPLPACFEKEDGEREGEEVKAGREPCASDQRSSRKGSDLLLHAISKEASAKYERLFERGSASTLKCYLTLTQGKEMTLVPDELDGFALWEEKTRPDTGVFNTRTRSDKKRTWASSREGASISFPIEIPADITTVCLLQYGGHNFELSLIVDPPPGEAIQDVPALCRFKMEFPWANHATFRWYGTLCDCTIPRSISSSAGVHKFVVVASNMTSQLAGIMFE</sequence>
<keyword evidence="2" id="KW-0812">Transmembrane</keyword>
<feature type="compositionally biased region" description="Basic and acidic residues" evidence="1">
    <location>
        <begin position="192"/>
        <end position="208"/>
    </location>
</feature>
<dbReference type="EMBL" id="HBIB01037031">
    <property type="protein sequence ID" value="CAE0261843.1"/>
    <property type="molecule type" value="Transcribed_RNA"/>
</dbReference>
<name>A0A7S3GB78_9EUKA</name>
<gene>
    <name evidence="3" type="ORF">PBIL07802_LOCUS24136</name>
</gene>
<proteinExistence type="predicted"/>